<proteinExistence type="predicted"/>
<sequence length="392" mass="44812">MKKPSLISVLIGCALLSFTNLTSAQEQRPFRFFFNASGLNPSASGVASVDLELKQLLGSVEFMSMELERDRNNRYEAEELIPRESEYFMISGYWEAADSDYRLYLPIQLVHNSTYPGPDIRELTKTERFVNANDAFFVSLHMRARDAFEAGNTPLALLFLEKLYVHELVELSNGNSAALSYFHTYEDSITRPENLPYTLTVWDNIYNSSKENIDLVMTYANFLANLGNKNIDGLPLFGSNLGNYRKNRLHSLAEQNLNGLFTNYVSIAYQLFDSRQFTDCVSMSSKLLEELTRADDYHATVKANDDWQTSLTRYLLIGSSCLHREFELSRGIVDGSMMLDDRFRNFIQQDPDTRKFAELYVSIVEAFSLDYLDGVSDTAKDVKKYYMAYTGT</sequence>
<dbReference type="AlphaFoldDB" id="A0A1E8CG72"/>
<feature type="chain" id="PRO_5009212033" evidence="1">
    <location>
        <begin position="25"/>
        <end position="392"/>
    </location>
</feature>
<evidence type="ECO:0000313" key="2">
    <source>
        <dbReference type="EMBL" id="OFE11355.1"/>
    </source>
</evidence>
<accession>A0A1E8CG72</accession>
<keyword evidence="1" id="KW-0732">Signal</keyword>
<name>A0A1E8CG72_9GAMM</name>
<dbReference type="EMBL" id="MASR01000002">
    <property type="protein sequence ID" value="OFE11355.1"/>
    <property type="molecule type" value="Genomic_DNA"/>
</dbReference>
<protein>
    <submittedName>
        <fullName evidence="2">Uncharacterized protein</fullName>
    </submittedName>
</protein>
<dbReference type="RefSeq" id="WP_070118519.1">
    <property type="nucleotide sequence ID" value="NZ_MASR01000002.1"/>
</dbReference>
<comment type="caution">
    <text evidence="2">The sequence shown here is derived from an EMBL/GenBank/DDBJ whole genome shotgun (WGS) entry which is preliminary data.</text>
</comment>
<keyword evidence="3" id="KW-1185">Reference proteome</keyword>
<organism evidence="2 3">
    <name type="scientific">Pseudohongiella acticola</name>
    <dbReference type="NCBI Taxonomy" id="1524254"/>
    <lineage>
        <taxon>Bacteria</taxon>
        <taxon>Pseudomonadati</taxon>
        <taxon>Pseudomonadota</taxon>
        <taxon>Gammaproteobacteria</taxon>
        <taxon>Pseudomonadales</taxon>
        <taxon>Pseudohongiellaceae</taxon>
        <taxon>Pseudohongiella</taxon>
    </lineage>
</organism>
<dbReference type="STRING" id="1524254.PHACT_12415"/>
<feature type="signal peptide" evidence="1">
    <location>
        <begin position="1"/>
        <end position="24"/>
    </location>
</feature>
<dbReference type="Proteomes" id="UP000175669">
    <property type="component" value="Unassembled WGS sequence"/>
</dbReference>
<reference evidence="3" key="1">
    <citation type="submission" date="2016-07" db="EMBL/GenBank/DDBJ databases">
        <authorList>
            <person name="Florea S."/>
            <person name="Webb J.S."/>
            <person name="Jaromczyk J."/>
            <person name="Schardl C.L."/>
        </authorList>
    </citation>
    <scope>NUCLEOTIDE SEQUENCE [LARGE SCALE GENOMIC DNA]</scope>
    <source>
        <strain evidence="3">KCTC 42131</strain>
    </source>
</reference>
<evidence type="ECO:0000256" key="1">
    <source>
        <dbReference type="SAM" id="SignalP"/>
    </source>
</evidence>
<gene>
    <name evidence="2" type="ORF">PHACT_12415</name>
</gene>
<evidence type="ECO:0000313" key="3">
    <source>
        <dbReference type="Proteomes" id="UP000175669"/>
    </source>
</evidence>